<name>X1GV24_9ZZZZ</name>
<reference evidence="1" key="1">
    <citation type="journal article" date="2014" name="Front. Microbiol.">
        <title>High frequency of phylogenetically diverse reductive dehalogenase-homologous genes in deep subseafloor sedimentary metagenomes.</title>
        <authorList>
            <person name="Kawai M."/>
            <person name="Futagami T."/>
            <person name="Toyoda A."/>
            <person name="Takaki Y."/>
            <person name="Nishi S."/>
            <person name="Hori S."/>
            <person name="Arai W."/>
            <person name="Tsubouchi T."/>
            <person name="Morono Y."/>
            <person name="Uchiyama I."/>
            <person name="Ito T."/>
            <person name="Fujiyama A."/>
            <person name="Inagaki F."/>
            <person name="Takami H."/>
        </authorList>
    </citation>
    <scope>NUCLEOTIDE SEQUENCE</scope>
    <source>
        <strain evidence="1">Expedition CK06-06</strain>
    </source>
</reference>
<dbReference type="AlphaFoldDB" id="X1GV24"/>
<proteinExistence type="predicted"/>
<dbReference type="EMBL" id="BARU01020202">
    <property type="protein sequence ID" value="GAH60982.1"/>
    <property type="molecule type" value="Genomic_DNA"/>
</dbReference>
<sequence length="32" mass="3680">CNAVLYRTEAFVDISPIVMNLCICVNIQFNIY</sequence>
<accession>X1GV24</accession>
<feature type="non-terminal residue" evidence="1">
    <location>
        <position position="1"/>
    </location>
</feature>
<protein>
    <submittedName>
        <fullName evidence="1">Uncharacterized protein</fullName>
    </submittedName>
</protein>
<evidence type="ECO:0000313" key="1">
    <source>
        <dbReference type="EMBL" id="GAH60982.1"/>
    </source>
</evidence>
<gene>
    <name evidence="1" type="ORF">S03H2_33208</name>
</gene>
<organism evidence="1">
    <name type="scientific">marine sediment metagenome</name>
    <dbReference type="NCBI Taxonomy" id="412755"/>
    <lineage>
        <taxon>unclassified sequences</taxon>
        <taxon>metagenomes</taxon>
        <taxon>ecological metagenomes</taxon>
    </lineage>
</organism>
<comment type="caution">
    <text evidence="1">The sequence shown here is derived from an EMBL/GenBank/DDBJ whole genome shotgun (WGS) entry which is preliminary data.</text>
</comment>